<dbReference type="EMBL" id="FONH01000001">
    <property type="protein sequence ID" value="SFE15071.1"/>
    <property type="molecule type" value="Genomic_DNA"/>
</dbReference>
<protein>
    <submittedName>
        <fullName evidence="1">Uncharacterized protein</fullName>
    </submittedName>
</protein>
<evidence type="ECO:0000313" key="1">
    <source>
        <dbReference type="EMBL" id="SFE15071.1"/>
    </source>
</evidence>
<sequence>MNTSIDKPFTFHDDLSDSALAVGIAMHLDAAISLLPETHEAAESLRCARRAALKLVRRLQERTRAAGASESAALEHDPA</sequence>
<dbReference type="Proteomes" id="UP000199477">
    <property type="component" value="Unassembled WGS sequence"/>
</dbReference>
<dbReference type="AlphaFoldDB" id="A0A1I1Y659"/>
<accession>A0A1I1Y659</accession>
<evidence type="ECO:0000313" key="2">
    <source>
        <dbReference type="Proteomes" id="UP000199477"/>
    </source>
</evidence>
<proteinExistence type="predicted"/>
<name>A0A1I1Y659_9GAMM</name>
<reference evidence="2" key="1">
    <citation type="submission" date="2016-10" db="EMBL/GenBank/DDBJ databases">
        <authorList>
            <person name="Varghese N."/>
            <person name="Submissions S."/>
        </authorList>
    </citation>
    <scope>NUCLEOTIDE SEQUENCE [LARGE SCALE GENOMIC DNA]</scope>
    <source>
        <strain evidence="2">UNC178MFTsu3.1</strain>
    </source>
</reference>
<gene>
    <name evidence="1" type="ORF">SAMN02799615_00508</name>
</gene>
<keyword evidence="2" id="KW-1185">Reference proteome</keyword>
<dbReference type="RefSeq" id="WP_026634513.1">
    <property type="nucleotide sequence ID" value="NZ_FONH01000001.1"/>
</dbReference>
<organism evidence="1 2">
    <name type="scientific">Dyella marensis</name>
    <dbReference type="NCBI Taxonomy" id="500610"/>
    <lineage>
        <taxon>Bacteria</taxon>
        <taxon>Pseudomonadati</taxon>
        <taxon>Pseudomonadota</taxon>
        <taxon>Gammaproteobacteria</taxon>
        <taxon>Lysobacterales</taxon>
        <taxon>Rhodanobacteraceae</taxon>
        <taxon>Dyella</taxon>
    </lineage>
</organism>